<organism evidence="7">
    <name type="scientific">Medioppia subpectinata</name>
    <dbReference type="NCBI Taxonomy" id="1979941"/>
    <lineage>
        <taxon>Eukaryota</taxon>
        <taxon>Metazoa</taxon>
        <taxon>Ecdysozoa</taxon>
        <taxon>Arthropoda</taxon>
        <taxon>Chelicerata</taxon>
        <taxon>Arachnida</taxon>
        <taxon>Acari</taxon>
        <taxon>Acariformes</taxon>
        <taxon>Sarcoptiformes</taxon>
        <taxon>Oribatida</taxon>
        <taxon>Brachypylina</taxon>
        <taxon>Oppioidea</taxon>
        <taxon>Oppiidae</taxon>
        <taxon>Medioppia</taxon>
    </lineage>
</organism>
<dbReference type="InterPro" id="IPR009001">
    <property type="entry name" value="Transl_elong_EF1A/Init_IF2_C"/>
</dbReference>
<keyword evidence="3" id="KW-0648">Protein biosynthesis</keyword>
<dbReference type="Pfam" id="PF03143">
    <property type="entry name" value="GTP_EFTU_D3"/>
    <property type="match status" value="1"/>
</dbReference>
<keyword evidence="5" id="KW-0342">GTP-binding</keyword>
<dbReference type="GO" id="GO:0005525">
    <property type="term" value="F:GTP binding"/>
    <property type="evidence" value="ECO:0007669"/>
    <property type="project" value="UniProtKB-KW"/>
</dbReference>
<proteinExistence type="predicted"/>
<dbReference type="Proteomes" id="UP000759131">
    <property type="component" value="Unassembled WGS sequence"/>
</dbReference>
<dbReference type="GO" id="GO:0005739">
    <property type="term" value="C:mitochondrion"/>
    <property type="evidence" value="ECO:0007669"/>
    <property type="project" value="TreeGrafter"/>
</dbReference>
<keyword evidence="8" id="KW-1185">Reference proteome</keyword>
<dbReference type="GO" id="GO:0070125">
    <property type="term" value="P:mitochondrial translational elongation"/>
    <property type="evidence" value="ECO:0007669"/>
    <property type="project" value="TreeGrafter"/>
</dbReference>
<protein>
    <recommendedName>
        <fullName evidence="6">Translation elongation factor EFTu/EF1A C-terminal domain-containing protein</fullName>
    </recommendedName>
</protein>
<evidence type="ECO:0000256" key="2">
    <source>
        <dbReference type="ARBA" id="ARBA00022768"/>
    </source>
</evidence>
<feature type="non-terminal residue" evidence="7">
    <location>
        <position position="124"/>
    </location>
</feature>
<dbReference type="PANTHER" id="PTHR43721">
    <property type="entry name" value="ELONGATION FACTOR TU-RELATED"/>
    <property type="match status" value="1"/>
</dbReference>
<name>A0A7R9L467_9ACAR</name>
<gene>
    <name evidence="7" type="ORF">OSB1V03_LOCUS14965</name>
</gene>
<feature type="domain" description="Translation elongation factor EFTu/EF1A C-terminal" evidence="6">
    <location>
        <begin position="2"/>
        <end position="86"/>
    </location>
</feature>
<dbReference type="GO" id="GO:0003746">
    <property type="term" value="F:translation elongation factor activity"/>
    <property type="evidence" value="ECO:0007669"/>
    <property type="project" value="UniProtKB-KW"/>
</dbReference>
<dbReference type="Gene3D" id="2.40.30.10">
    <property type="entry name" value="Translation factors"/>
    <property type="match status" value="1"/>
</dbReference>
<reference evidence="7" key="1">
    <citation type="submission" date="2020-11" db="EMBL/GenBank/DDBJ databases">
        <authorList>
            <person name="Tran Van P."/>
        </authorList>
    </citation>
    <scope>NUCLEOTIDE SEQUENCE</scope>
</reference>
<dbReference type="InterPro" id="IPR004160">
    <property type="entry name" value="Transl_elong_EFTu/EF1A_C"/>
</dbReference>
<dbReference type="PANTHER" id="PTHR43721:SF36">
    <property type="entry name" value="ELONGATION FACTOR TU, MITOCHONDRIAL"/>
    <property type="match status" value="1"/>
</dbReference>
<evidence type="ECO:0000256" key="3">
    <source>
        <dbReference type="ARBA" id="ARBA00022917"/>
    </source>
</evidence>
<keyword evidence="1" id="KW-0547">Nucleotide-binding</keyword>
<evidence type="ECO:0000259" key="6">
    <source>
        <dbReference type="Pfam" id="PF03143"/>
    </source>
</evidence>
<dbReference type="EMBL" id="CAJPIZ010014895">
    <property type="protein sequence ID" value="CAG2114999.1"/>
    <property type="molecule type" value="Genomic_DNA"/>
</dbReference>
<dbReference type="InterPro" id="IPR050055">
    <property type="entry name" value="EF-Tu_GTPase"/>
</dbReference>
<dbReference type="OrthoDB" id="2067at2759"/>
<evidence type="ECO:0000313" key="8">
    <source>
        <dbReference type="Proteomes" id="UP000759131"/>
    </source>
</evidence>
<dbReference type="AlphaFoldDB" id="A0A7R9L467"/>
<evidence type="ECO:0000313" key="7">
    <source>
        <dbReference type="EMBL" id="CAD7634569.1"/>
    </source>
</evidence>
<sequence length="124" mass="14250">ETQIYLLKKEEGGSPRPFLNTQRGLLYCKTWDCVGELVANGKDMMLPGEDSSVSVKMLRPMIIEQGDRFTIRDRSHTIATGVVTKVLPDMTPEERTKFEKGKTRKEKEEMERRLAEIEEAFKEA</sequence>
<keyword evidence="2" id="KW-0251">Elongation factor</keyword>
<evidence type="ECO:0000256" key="4">
    <source>
        <dbReference type="ARBA" id="ARBA00023128"/>
    </source>
</evidence>
<keyword evidence="4" id="KW-0496">Mitochondrion</keyword>
<evidence type="ECO:0000256" key="1">
    <source>
        <dbReference type="ARBA" id="ARBA00022741"/>
    </source>
</evidence>
<accession>A0A7R9L467</accession>
<dbReference type="EMBL" id="OC869470">
    <property type="protein sequence ID" value="CAD7634569.1"/>
    <property type="molecule type" value="Genomic_DNA"/>
</dbReference>
<evidence type="ECO:0000256" key="5">
    <source>
        <dbReference type="ARBA" id="ARBA00023134"/>
    </source>
</evidence>
<dbReference type="SUPFAM" id="SSF50465">
    <property type="entry name" value="EF-Tu/eEF-1alpha/eIF2-gamma C-terminal domain"/>
    <property type="match status" value="1"/>
</dbReference>